<evidence type="ECO:0000313" key="2">
    <source>
        <dbReference type="EMBL" id="OJT11241.1"/>
    </source>
</evidence>
<evidence type="ECO:0000256" key="1">
    <source>
        <dbReference type="SAM" id="MobiDB-lite"/>
    </source>
</evidence>
<feature type="region of interest" description="Disordered" evidence="1">
    <location>
        <begin position="1"/>
        <end position="70"/>
    </location>
</feature>
<dbReference type="Pfam" id="PF02992">
    <property type="entry name" value="Transposase_21"/>
    <property type="match status" value="1"/>
</dbReference>
<dbReference type="AlphaFoldDB" id="A0A1M2VUF1"/>
<dbReference type="PANTHER" id="PTHR46579">
    <property type="entry name" value="F5/8 TYPE C DOMAIN-CONTAINING PROTEIN-RELATED"/>
    <property type="match status" value="1"/>
</dbReference>
<proteinExistence type="predicted"/>
<dbReference type="OrthoDB" id="3269001at2759"/>
<dbReference type="STRING" id="154538.A0A1M2VUF1"/>
<dbReference type="Proteomes" id="UP000184267">
    <property type="component" value="Unassembled WGS sequence"/>
</dbReference>
<evidence type="ECO:0000313" key="3">
    <source>
        <dbReference type="Proteomes" id="UP000184267"/>
    </source>
</evidence>
<feature type="compositionally biased region" description="Low complexity" evidence="1">
    <location>
        <begin position="1"/>
        <end position="39"/>
    </location>
</feature>
<dbReference type="InterPro" id="IPR004242">
    <property type="entry name" value="Transposase_21"/>
</dbReference>
<dbReference type="OMA" id="YINTIVW"/>
<comment type="caution">
    <text evidence="2">The sequence shown here is derived from an EMBL/GenBank/DDBJ whole genome shotgun (WGS) entry which is preliminary data.</text>
</comment>
<sequence>MSAAHAPSAVAPAPATSPMSPAVPTSESSGPTSSGTTPSRTIEVLTGGASTSNVSDSRGPDPAETTPSESLDFIEGYINTIVWSYGYNGPLVFRSDPASNPVFTPIEVHSYTEFNAGKHALSDHPSNRDYLEHEKWLISMLAEVGALATDMQRDLEDRQSHLLRTIQHELSRLQTHKEVEWRRQCSAIASCEQMGAPFVDTKTPSSKPCDAALWRTRTIHGRTFHVPVRMYLHQELKNWLARLLSRHGLEEIMDATAERARGASKGVMSDLWDAPVFREIFKDGKPFVHGPQGEGRYVFGLSIDSFNPFQSKEAKQNVSVTGVYMVCLNLPPHLRYLPENVYLVGVIPGPHKPSIDQINHFLKPLADELLVFWESGIFFSRTSKYPTGRLVRCILIPLVCDLPAARQVAGFGAHNARFFCSVCKLRRNDINNLDASTWPPRDCEEHRNAARAWRDKPSVAQRESAFAENSLRWSELLTLPYWDPIKYTVIDSMHNHYLGLLKHHCRRIWGMNVSADDASEKVEGEPERPSEEDLSLGMKFLYSGTNAQLAGCRKNILRYLCFSLGISCRKPTKDRLLNLLVEWRIKEGIVQADTNGPDAQHAEGASGKKKGRGVTTPEKVAEAASALLTTSNEVTYSRRFNLATLQALCENRGLSVEGDKIDLAHRLFVSIGRSTSQARPAARGPPPMVVDDDDDDDGTAGAVLGRTTMKKIHERLPLTELPSWINPVPRNVGAAARGKLSADQWHIFCVVNLPVILVPLWAPQGGRYKQMLDNFMDLVTEVVVGSLLEMSEEAVTVYEAAAIAYLKTAQELYDIEITPNQHNSLHIPFFLRHFGPLHSIRTFFSERINYLLQRQNTNLKFGELELTFMKHSCRAANLRAILDDAEIRPQVAELLKAFEHLQGEDRRGTRLRESMLLRSSSSSPAKELKPVTLEDAHIKALGSFLGACNPGTVFVDLRERRRVEGATYLSDRAFHVPSCQVHGVTFRSSRNSSKDSNIVFWTDSSKTSQGAGRILKIFSYTYRGARGQNVDGTYLFVTPYEELSAADAVHDHYRAYPYVGGRLYYEDHLPGVIITPEQVVSHFARTPLTMPGILKPCVHVLSLDKVGSL</sequence>
<reference evidence="2 3" key="1">
    <citation type="submission" date="2016-10" db="EMBL/GenBank/DDBJ databases">
        <title>Genome sequence of the basidiomycete white-rot fungus Trametes pubescens.</title>
        <authorList>
            <person name="Makela M.R."/>
            <person name="Granchi Z."/>
            <person name="Peng M."/>
            <person name="De Vries R.P."/>
            <person name="Grigoriev I."/>
            <person name="Riley R."/>
            <person name="Hilden K."/>
        </authorList>
    </citation>
    <scope>NUCLEOTIDE SEQUENCE [LARGE SCALE GENOMIC DNA]</scope>
    <source>
        <strain evidence="2 3">FBCC735</strain>
    </source>
</reference>
<feature type="region of interest" description="Disordered" evidence="1">
    <location>
        <begin position="592"/>
        <end position="616"/>
    </location>
</feature>
<feature type="region of interest" description="Disordered" evidence="1">
    <location>
        <begin position="677"/>
        <end position="696"/>
    </location>
</feature>
<keyword evidence="3" id="KW-1185">Reference proteome</keyword>
<gene>
    <name evidence="2" type="ORF">TRAPUB_12241</name>
</gene>
<name>A0A1M2VUF1_TRAPU</name>
<accession>A0A1M2VUF1</accession>
<dbReference type="PANTHER" id="PTHR46579:SF1">
    <property type="entry name" value="F5_8 TYPE C DOMAIN-CONTAINING PROTEIN"/>
    <property type="match status" value="1"/>
</dbReference>
<protein>
    <recommendedName>
        <fullName evidence="4">SAP domain-containing protein</fullName>
    </recommendedName>
</protein>
<evidence type="ECO:0008006" key="4">
    <source>
        <dbReference type="Google" id="ProtNLM"/>
    </source>
</evidence>
<dbReference type="EMBL" id="MNAD01000668">
    <property type="protein sequence ID" value="OJT11241.1"/>
    <property type="molecule type" value="Genomic_DNA"/>
</dbReference>
<organism evidence="2 3">
    <name type="scientific">Trametes pubescens</name>
    <name type="common">White-rot fungus</name>
    <dbReference type="NCBI Taxonomy" id="154538"/>
    <lineage>
        <taxon>Eukaryota</taxon>
        <taxon>Fungi</taxon>
        <taxon>Dikarya</taxon>
        <taxon>Basidiomycota</taxon>
        <taxon>Agaricomycotina</taxon>
        <taxon>Agaricomycetes</taxon>
        <taxon>Polyporales</taxon>
        <taxon>Polyporaceae</taxon>
        <taxon>Trametes</taxon>
    </lineage>
</organism>